<feature type="region of interest" description="Disordered" evidence="1">
    <location>
        <begin position="163"/>
        <end position="211"/>
    </location>
</feature>
<evidence type="ECO:0000313" key="2">
    <source>
        <dbReference type="EMBL" id="KAK6953548.1"/>
    </source>
</evidence>
<dbReference type="EMBL" id="JBANMG010000005">
    <property type="protein sequence ID" value="KAK6953548.1"/>
    <property type="molecule type" value="Genomic_DNA"/>
</dbReference>
<dbReference type="Proteomes" id="UP001369815">
    <property type="component" value="Unassembled WGS sequence"/>
</dbReference>
<evidence type="ECO:0000313" key="3">
    <source>
        <dbReference type="Proteomes" id="UP001369815"/>
    </source>
</evidence>
<keyword evidence="3" id="KW-1185">Reference proteome</keyword>
<dbReference type="AlphaFoldDB" id="A0AAX6MLM8"/>
<comment type="caution">
    <text evidence="2">The sequence shown here is derived from an EMBL/GenBank/DDBJ whole genome shotgun (WGS) entry which is preliminary data.</text>
</comment>
<gene>
    <name evidence="2" type="ORF">Daesc_005853</name>
</gene>
<protein>
    <submittedName>
        <fullName evidence="2">Uncharacterized protein</fullName>
    </submittedName>
</protein>
<organism evidence="2 3">
    <name type="scientific">Daldinia eschscholtzii</name>
    <dbReference type="NCBI Taxonomy" id="292717"/>
    <lineage>
        <taxon>Eukaryota</taxon>
        <taxon>Fungi</taxon>
        <taxon>Dikarya</taxon>
        <taxon>Ascomycota</taxon>
        <taxon>Pezizomycotina</taxon>
        <taxon>Sordariomycetes</taxon>
        <taxon>Xylariomycetidae</taxon>
        <taxon>Xylariales</taxon>
        <taxon>Hypoxylaceae</taxon>
        <taxon>Daldinia</taxon>
    </lineage>
</organism>
<evidence type="ECO:0000256" key="1">
    <source>
        <dbReference type="SAM" id="MobiDB-lite"/>
    </source>
</evidence>
<name>A0AAX6MLM8_9PEZI</name>
<proteinExistence type="predicted"/>
<sequence>MATPLPAIPSVNQYRPDFDLLLSKIQDYRLQSEAQQFLEVSRAIHLVGHQLTGQGLKDGRTRTLENHRLFLSMTQDSQLHFASQFFELSLGNNHFPIVMAYAFLMPTIGQYIRTTRTGLYNSQQHGNWLQWWWVQRDNSDVNLNLGPAAEMSVLRHVFQYQRMSRRPPPPQELPPIRNLERWQDTQERQHGEGNEERRHDRSHQGENRSGH</sequence>
<accession>A0AAX6MLM8</accession>
<reference evidence="2 3" key="1">
    <citation type="journal article" date="2024" name="Front Chem Biol">
        <title>Unveiling the potential of Daldinia eschscholtzii MFLUCC 19-0629 through bioactivity and bioinformatics studies for enhanced sustainable agriculture production.</title>
        <authorList>
            <person name="Brooks S."/>
            <person name="Weaver J.A."/>
            <person name="Klomchit A."/>
            <person name="Alharthi S.A."/>
            <person name="Onlamun T."/>
            <person name="Nurani R."/>
            <person name="Vong T.K."/>
            <person name="Alberti F."/>
            <person name="Greco C."/>
        </authorList>
    </citation>
    <scope>NUCLEOTIDE SEQUENCE [LARGE SCALE GENOMIC DNA]</scope>
    <source>
        <strain evidence="2">MFLUCC 19-0629</strain>
    </source>
</reference>
<feature type="compositionally biased region" description="Basic and acidic residues" evidence="1">
    <location>
        <begin position="178"/>
        <end position="211"/>
    </location>
</feature>